<protein>
    <submittedName>
        <fullName evidence="2">Alpha/beta hydrolase</fullName>
    </submittedName>
</protein>
<evidence type="ECO:0000259" key="1">
    <source>
        <dbReference type="Pfam" id="PF12697"/>
    </source>
</evidence>
<dbReference type="InterPro" id="IPR029058">
    <property type="entry name" value="AB_hydrolase_fold"/>
</dbReference>
<proteinExistence type="predicted"/>
<dbReference type="Pfam" id="PF12697">
    <property type="entry name" value="Abhydrolase_6"/>
    <property type="match status" value="1"/>
</dbReference>
<dbReference type="Gene3D" id="3.40.50.1820">
    <property type="entry name" value="alpha/beta hydrolase"/>
    <property type="match status" value="1"/>
</dbReference>
<comment type="caution">
    <text evidence="2">The sequence shown here is derived from an EMBL/GenBank/DDBJ whole genome shotgun (WGS) entry which is preliminary data.</text>
</comment>
<feature type="domain" description="AB hydrolase-1" evidence="1">
    <location>
        <begin position="6"/>
        <end position="247"/>
    </location>
</feature>
<dbReference type="GO" id="GO:0016787">
    <property type="term" value="F:hydrolase activity"/>
    <property type="evidence" value="ECO:0007669"/>
    <property type="project" value="UniProtKB-KW"/>
</dbReference>
<reference evidence="3" key="1">
    <citation type="journal article" date="2019" name="Int. J. Syst. Evol. Microbiol.">
        <title>The Global Catalogue of Microorganisms (GCM) 10K type strain sequencing project: providing services to taxonomists for standard genome sequencing and annotation.</title>
        <authorList>
            <consortium name="The Broad Institute Genomics Platform"/>
            <consortium name="The Broad Institute Genome Sequencing Center for Infectious Disease"/>
            <person name="Wu L."/>
            <person name="Ma J."/>
        </authorList>
    </citation>
    <scope>NUCLEOTIDE SEQUENCE [LARGE SCALE GENOMIC DNA]</scope>
    <source>
        <strain evidence="3">DFY28</strain>
    </source>
</reference>
<dbReference type="SUPFAM" id="SSF53474">
    <property type="entry name" value="alpha/beta-Hydrolases"/>
    <property type="match status" value="1"/>
</dbReference>
<accession>A0ABW4N0N2</accession>
<sequence length="269" mass="29593">MTKTIMLIHGAWLNSRSWEGFKARYEARGFDVVAPDWPFDDRTPEELRRKPDPALARSGHRQIIDHYAGLIDRLADAPILIGHSFGGVLVQHLLNRGLGTAGVAIHPAPTPGVGLGPHAIVSAFPVLWNPLSGGEIKTMSRKHFRTRFAQTAPADQADALYDRYIVPTAGRVYWDGIVGRSGTIDWANPKRPPLLLIGGELDLIADASMTRAIYEKQKRAPSRTELKIFPDRSHWTGIDAGWEAVADFALEWALGAAERPYARPALVAA</sequence>
<dbReference type="Proteomes" id="UP001597237">
    <property type="component" value="Unassembled WGS sequence"/>
</dbReference>
<keyword evidence="3" id="KW-1185">Reference proteome</keyword>
<evidence type="ECO:0000313" key="2">
    <source>
        <dbReference type="EMBL" id="MFD1783516.1"/>
    </source>
</evidence>
<dbReference type="RefSeq" id="WP_377283288.1">
    <property type="nucleotide sequence ID" value="NZ_JBHRSI010000008.1"/>
</dbReference>
<dbReference type="InterPro" id="IPR000073">
    <property type="entry name" value="AB_hydrolase_1"/>
</dbReference>
<evidence type="ECO:0000313" key="3">
    <source>
        <dbReference type="Proteomes" id="UP001597237"/>
    </source>
</evidence>
<dbReference type="EMBL" id="JBHUEY010000001">
    <property type="protein sequence ID" value="MFD1783516.1"/>
    <property type="molecule type" value="Genomic_DNA"/>
</dbReference>
<gene>
    <name evidence="2" type="ORF">ACFSC0_08945</name>
</gene>
<keyword evidence="2" id="KW-0378">Hydrolase</keyword>
<organism evidence="2 3">
    <name type="scientific">Phenylobacterium terrae</name>
    <dbReference type="NCBI Taxonomy" id="2665495"/>
    <lineage>
        <taxon>Bacteria</taxon>
        <taxon>Pseudomonadati</taxon>
        <taxon>Pseudomonadota</taxon>
        <taxon>Alphaproteobacteria</taxon>
        <taxon>Caulobacterales</taxon>
        <taxon>Caulobacteraceae</taxon>
        <taxon>Phenylobacterium</taxon>
    </lineage>
</organism>
<name>A0ABW4N0N2_9CAUL</name>